<evidence type="ECO:0000313" key="4">
    <source>
        <dbReference type="Proteomes" id="UP000009046"/>
    </source>
</evidence>
<dbReference type="VEuPathDB" id="VectorBase:PHUM137690"/>
<sequence length="152" mass="16764">MTAEPRQAQSAVRTSSITLSTNSNLRSSHNGKSACQTQYHHFHSFAPAGTSSSTPTIRFPPGFEPQGAVCGRFPGSTVSNEGLQQHVVDFHVYPGVTISLQMGENVQVFKAYFSEAQKMSKNLRILREAYDSRGKELQIPKFLTTFEFCLGC</sequence>
<dbReference type="GeneID" id="8234361"/>
<feature type="region of interest" description="Disordered" evidence="1">
    <location>
        <begin position="1"/>
        <end position="31"/>
    </location>
</feature>
<keyword evidence="4" id="KW-1185">Reference proteome</keyword>
<dbReference type="RefSeq" id="XP_002424607.1">
    <property type="nucleotide sequence ID" value="XM_002424562.1"/>
</dbReference>
<dbReference type="HOGENOM" id="CLU_1724495_0_0_1"/>
<proteinExistence type="predicted"/>
<accession>E0VER3</accession>
<feature type="compositionally biased region" description="Low complexity" evidence="1">
    <location>
        <begin position="13"/>
        <end position="28"/>
    </location>
</feature>
<dbReference type="Proteomes" id="UP000009046">
    <property type="component" value="Unassembled WGS sequence"/>
</dbReference>
<evidence type="ECO:0000313" key="2">
    <source>
        <dbReference type="EMBL" id="EEB11869.1"/>
    </source>
</evidence>
<gene>
    <name evidence="3" type="primary">8234361</name>
    <name evidence="2" type="ORF">Phum_PHUM137690</name>
</gene>
<protein>
    <submittedName>
        <fullName evidence="2 3">Uncharacterized protein</fullName>
    </submittedName>
</protein>
<reference evidence="2" key="1">
    <citation type="submission" date="2007-04" db="EMBL/GenBank/DDBJ databases">
        <title>Annotation of Pediculus humanus corporis strain USDA.</title>
        <authorList>
            <person name="Kirkness E."/>
            <person name="Hannick L."/>
            <person name="Hass B."/>
            <person name="Bruggner R."/>
            <person name="Lawson D."/>
            <person name="Bidwell S."/>
            <person name="Joardar V."/>
            <person name="Caler E."/>
            <person name="Walenz B."/>
            <person name="Inman J."/>
            <person name="Schobel S."/>
            <person name="Galinsky K."/>
            <person name="Amedeo P."/>
            <person name="Strausberg R."/>
        </authorList>
    </citation>
    <scope>NUCLEOTIDE SEQUENCE</scope>
    <source>
        <strain evidence="2">USDA</strain>
    </source>
</reference>
<dbReference type="CTD" id="8234361"/>
<dbReference type="EnsemblMetazoa" id="PHUM137690-RA">
    <property type="protein sequence ID" value="PHUM137690-PA"/>
    <property type="gene ID" value="PHUM137690"/>
</dbReference>
<dbReference type="KEGG" id="phu:Phum_PHUM137690"/>
<dbReference type="EMBL" id="DS235093">
    <property type="protein sequence ID" value="EEB11869.1"/>
    <property type="molecule type" value="Genomic_DNA"/>
</dbReference>
<dbReference type="InParanoid" id="E0VER3"/>
<dbReference type="OrthoDB" id="6776908at2759"/>
<reference evidence="2" key="2">
    <citation type="submission" date="2007-04" db="EMBL/GenBank/DDBJ databases">
        <title>The genome of the human body louse.</title>
        <authorList>
            <consortium name="The Human Body Louse Genome Consortium"/>
            <person name="Kirkness E."/>
            <person name="Walenz B."/>
            <person name="Hass B."/>
            <person name="Bruggner R."/>
            <person name="Strausberg R."/>
        </authorList>
    </citation>
    <scope>NUCLEOTIDE SEQUENCE</scope>
    <source>
        <strain evidence="2">USDA</strain>
    </source>
</reference>
<evidence type="ECO:0000256" key="1">
    <source>
        <dbReference type="SAM" id="MobiDB-lite"/>
    </source>
</evidence>
<name>E0VER3_PEDHC</name>
<reference evidence="3" key="3">
    <citation type="submission" date="2020-05" db="UniProtKB">
        <authorList>
            <consortium name="EnsemblMetazoa"/>
        </authorList>
    </citation>
    <scope>IDENTIFICATION</scope>
    <source>
        <strain evidence="3">USDA</strain>
    </source>
</reference>
<dbReference type="EMBL" id="AAZO01008552">
    <property type="status" value="NOT_ANNOTATED_CDS"/>
    <property type="molecule type" value="Genomic_DNA"/>
</dbReference>
<dbReference type="AlphaFoldDB" id="E0VER3"/>
<evidence type="ECO:0000313" key="3">
    <source>
        <dbReference type="EnsemblMetazoa" id="PHUM137690-PA"/>
    </source>
</evidence>
<organism>
    <name type="scientific">Pediculus humanus subsp. corporis</name>
    <name type="common">Body louse</name>
    <dbReference type="NCBI Taxonomy" id="121224"/>
    <lineage>
        <taxon>Eukaryota</taxon>
        <taxon>Metazoa</taxon>
        <taxon>Ecdysozoa</taxon>
        <taxon>Arthropoda</taxon>
        <taxon>Hexapoda</taxon>
        <taxon>Insecta</taxon>
        <taxon>Pterygota</taxon>
        <taxon>Neoptera</taxon>
        <taxon>Paraneoptera</taxon>
        <taxon>Psocodea</taxon>
        <taxon>Troctomorpha</taxon>
        <taxon>Phthiraptera</taxon>
        <taxon>Anoplura</taxon>
        <taxon>Pediculidae</taxon>
        <taxon>Pediculus</taxon>
    </lineage>
</organism>